<dbReference type="Gene3D" id="3.40.50.150">
    <property type="entry name" value="Vaccinia Virus protein VP39"/>
    <property type="match status" value="1"/>
</dbReference>
<protein>
    <submittedName>
        <fullName evidence="1">SAM-dependent methyltransferase</fullName>
        <ecNumber evidence="1">2.1.1.-</ecNumber>
    </submittedName>
</protein>
<evidence type="ECO:0000313" key="2">
    <source>
        <dbReference type="Proteomes" id="UP001597063"/>
    </source>
</evidence>
<dbReference type="SUPFAM" id="SSF53335">
    <property type="entry name" value="S-adenosyl-L-methionine-dependent methyltransferases"/>
    <property type="match status" value="1"/>
</dbReference>
<dbReference type="RefSeq" id="WP_165502977.1">
    <property type="nucleotide sequence ID" value="NZ_CAACUY010000077.1"/>
</dbReference>
<sequence length="270" mass="29151">MSERSGSGKPAFTYDPSKPSIARVYDHWLGGKDNFAADRRFAADLADVLPDIYTIVRANRAFLGAAVRHLVRDHGITQFLDMGAGLPTARNVHEVAQECDPAARVVYVDNDAEVTAHGRALLADDARTGIVEADLRDPDAVLSDAATTALLDPREPVAVMLVSILHFIGDEDRPHDLVARYMGAVPSGSFLVLSTACANPVGDKIEDLYRDRIGSRGGGGAISRSMDEILRFFDGLDLLPPGLTTVTRWRPGHRVEGQDVPFVAGVARKP</sequence>
<gene>
    <name evidence="1" type="ORF">ACFQZM_45935</name>
</gene>
<reference evidence="2" key="1">
    <citation type="journal article" date="2019" name="Int. J. Syst. Evol. Microbiol.">
        <title>The Global Catalogue of Microorganisms (GCM) 10K type strain sequencing project: providing services to taxonomists for standard genome sequencing and annotation.</title>
        <authorList>
            <consortium name="The Broad Institute Genomics Platform"/>
            <consortium name="The Broad Institute Genome Sequencing Center for Infectious Disease"/>
            <person name="Wu L."/>
            <person name="Ma J."/>
        </authorList>
    </citation>
    <scope>NUCLEOTIDE SEQUENCE [LARGE SCALE GENOMIC DNA]</scope>
    <source>
        <strain evidence="2">JCM 9371</strain>
    </source>
</reference>
<dbReference type="Pfam" id="PF04672">
    <property type="entry name" value="Methyltransf_19"/>
    <property type="match status" value="1"/>
</dbReference>
<dbReference type="PIRSF" id="PIRSF017393">
    <property type="entry name" value="MTase_SAV2177"/>
    <property type="match status" value="1"/>
</dbReference>
<dbReference type="InterPro" id="IPR029063">
    <property type="entry name" value="SAM-dependent_MTases_sf"/>
</dbReference>
<dbReference type="EC" id="2.1.1.-" evidence="1"/>
<keyword evidence="2" id="KW-1185">Reference proteome</keyword>
<dbReference type="InterPro" id="IPR006764">
    <property type="entry name" value="SAM_dep_MeTrfase_SAV2177_type"/>
</dbReference>
<evidence type="ECO:0000313" key="1">
    <source>
        <dbReference type="EMBL" id="MFD0691900.1"/>
    </source>
</evidence>
<name>A0ABW2Y1H2_9ACTN</name>
<dbReference type="EMBL" id="JBHTGP010000034">
    <property type="protein sequence ID" value="MFD0691900.1"/>
    <property type="molecule type" value="Genomic_DNA"/>
</dbReference>
<dbReference type="GO" id="GO:0008168">
    <property type="term" value="F:methyltransferase activity"/>
    <property type="evidence" value="ECO:0007669"/>
    <property type="project" value="UniProtKB-KW"/>
</dbReference>
<dbReference type="Proteomes" id="UP001597063">
    <property type="component" value="Unassembled WGS sequence"/>
</dbReference>
<organism evidence="1 2">
    <name type="scientific">Actinomadura fibrosa</name>
    <dbReference type="NCBI Taxonomy" id="111802"/>
    <lineage>
        <taxon>Bacteria</taxon>
        <taxon>Bacillati</taxon>
        <taxon>Actinomycetota</taxon>
        <taxon>Actinomycetes</taxon>
        <taxon>Streptosporangiales</taxon>
        <taxon>Thermomonosporaceae</taxon>
        <taxon>Actinomadura</taxon>
    </lineage>
</organism>
<accession>A0ABW2Y1H2</accession>
<comment type="caution">
    <text evidence="1">The sequence shown here is derived from an EMBL/GenBank/DDBJ whole genome shotgun (WGS) entry which is preliminary data.</text>
</comment>
<keyword evidence="1" id="KW-0489">Methyltransferase</keyword>
<proteinExistence type="predicted"/>
<keyword evidence="1" id="KW-0808">Transferase</keyword>
<dbReference type="GO" id="GO:0032259">
    <property type="term" value="P:methylation"/>
    <property type="evidence" value="ECO:0007669"/>
    <property type="project" value="UniProtKB-KW"/>
</dbReference>